<evidence type="ECO:0000313" key="4">
    <source>
        <dbReference type="Proteomes" id="UP000032266"/>
    </source>
</evidence>
<dbReference type="SUPFAM" id="SSF50104">
    <property type="entry name" value="Translation proteins SH3-like domain"/>
    <property type="match status" value="1"/>
</dbReference>
<dbReference type="InterPro" id="IPR006645">
    <property type="entry name" value="NGN-like_dom"/>
</dbReference>
<feature type="domain" description="KOW" evidence="2">
    <location>
        <begin position="100"/>
        <end position="127"/>
    </location>
</feature>
<dbReference type="CDD" id="cd09895">
    <property type="entry name" value="NGN_SP_UpxY"/>
    <property type="match status" value="1"/>
</dbReference>
<evidence type="ECO:0000313" key="3">
    <source>
        <dbReference type="EMBL" id="AJQ94265.1"/>
    </source>
</evidence>
<proteinExistence type="predicted"/>
<dbReference type="AlphaFoldDB" id="A0A0C5V482"/>
<dbReference type="EMBL" id="CP007142">
    <property type="protein sequence ID" value="AJQ94265.1"/>
    <property type="molecule type" value="Genomic_DNA"/>
</dbReference>
<dbReference type="Proteomes" id="UP000032266">
    <property type="component" value="Chromosome"/>
</dbReference>
<organism evidence="3 4">
    <name type="scientific">Gynuella sunshinyii YC6258</name>
    <dbReference type="NCBI Taxonomy" id="1445510"/>
    <lineage>
        <taxon>Bacteria</taxon>
        <taxon>Pseudomonadati</taxon>
        <taxon>Pseudomonadota</taxon>
        <taxon>Gammaproteobacteria</taxon>
        <taxon>Oceanospirillales</taxon>
        <taxon>Saccharospirillaceae</taxon>
        <taxon>Gynuella</taxon>
    </lineage>
</organism>
<dbReference type="STRING" id="1445510.YC6258_02227"/>
<name>A0A0C5V482_9GAMM</name>
<keyword evidence="4" id="KW-1185">Reference proteome</keyword>
<dbReference type="HOGENOM" id="CLU_067287_5_1_6"/>
<dbReference type="Gene3D" id="3.30.70.940">
    <property type="entry name" value="NusG, N-terminal domain"/>
    <property type="match status" value="1"/>
</dbReference>
<accession>A0A0C5V482</accession>
<dbReference type="GO" id="GO:0006354">
    <property type="term" value="P:DNA-templated transcription elongation"/>
    <property type="evidence" value="ECO:0007669"/>
    <property type="project" value="InterPro"/>
</dbReference>
<dbReference type="InterPro" id="IPR005824">
    <property type="entry name" value="KOW"/>
</dbReference>
<dbReference type="CDD" id="cd06091">
    <property type="entry name" value="KOW_NusG"/>
    <property type="match status" value="1"/>
</dbReference>
<evidence type="ECO:0000256" key="1">
    <source>
        <dbReference type="ARBA" id="ARBA00023163"/>
    </source>
</evidence>
<dbReference type="InterPro" id="IPR036735">
    <property type="entry name" value="NGN_dom_sf"/>
</dbReference>
<reference evidence="3 4" key="1">
    <citation type="submission" date="2014-01" db="EMBL/GenBank/DDBJ databases">
        <title>Full genme sequencing of cellulolytic bacterium Gynuella sunshinyii YC6258T gen. nov., sp. nov.</title>
        <authorList>
            <person name="Khan H."/>
            <person name="Chung E.J."/>
            <person name="Chung Y.R."/>
        </authorList>
    </citation>
    <scope>NUCLEOTIDE SEQUENCE [LARGE SCALE GENOMIC DNA]</scope>
    <source>
        <strain evidence="3 4">YC6258</strain>
    </source>
</reference>
<gene>
    <name evidence="3" type="ORF">YC6258_02227</name>
</gene>
<dbReference type="KEGG" id="gsn:YC6258_02227"/>
<keyword evidence="1" id="KW-0804">Transcription</keyword>
<protein>
    <submittedName>
        <fullName evidence="3">Transcription antiterminator</fullName>
    </submittedName>
</protein>
<dbReference type="SMART" id="SM00739">
    <property type="entry name" value="KOW"/>
    <property type="match status" value="1"/>
</dbReference>
<dbReference type="SUPFAM" id="SSF82679">
    <property type="entry name" value="N-utilization substance G protein NusG, N-terminal domain"/>
    <property type="match status" value="1"/>
</dbReference>
<sequence length="169" mass="18760">MDYAWYAAYTKYRKELCLIAALAKQGIEGYTPLDQAKMPLFKNYVFVQAMESQLHRLTYLPGFAYLVSFGGQPATIPTTQINALKHLSHLGQAISKQQYTLLPGDHIRVATGPLRGLIGKLVEVKGKHKLVVEISRLDQALIVTLSADQALPIETLIPMPHAGEQHHAE</sequence>
<dbReference type="Pfam" id="PF02357">
    <property type="entry name" value="NusG"/>
    <property type="match status" value="1"/>
</dbReference>
<dbReference type="InterPro" id="IPR008991">
    <property type="entry name" value="Translation_prot_SH3-like_sf"/>
</dbReference>
<evidence type="ECO:0000259" key="2">
    <source>
        <dbReference type="SMART" id="SM00739"/>
    </source>
</evidence>